<dbReference type="Gene3D" id="3.30.70.270">
    <property type="match status" value="1"/>
</dbReference>
<dbReference type="OrthoDB" id="9813903at2"/>
<keyword evidence="1" id="KW-0812">Transmembrane</keyword>
<dbReference type="PANTHER" id="PTHR44757:SF2">
    <property type="entry name" value="BIOFILM ARCHITECTURE MAINTENANCE PROTEIN MBAA"/>
    <property type="match status" value="1"/>
</dbReference>
<dbReference type="SMART" id="SM00267">
    <property type="entry name" value="GGDEF"/>
    <property type="match status" value="1"/>
</dbReference>
<accession>A0A2G8SWX3</accession>
<reference evidence="5 6" key="1">
    <citation type="submission" date="2017-10" db="EMBL/GenBank/DDBJ databases">
        <title>Massilia psychrophilum sp. nov., a novel purple-pigmented bacterium isolated from Tianshan glacier, Xinjiang Municipality, China.</title>
        <authorList>
            <person name="Wang H."/>
        </authorList>
    </citation>
    <scope>NUCLEOTIDE SEQUENCE [LARGE SCALE GENOMIC DNA]</scope>
    <source>
        <strain evidence="5 6">JCM 30813</strain>
    </source>
</reference>
<dbReference type="CDD" id="cd01949">
    <property type="entry name" value="GGDEF"/>
    <property type="match status" value="1"/>
</dbReference>
<protein>
    <submittedName>
        <fullName evidence="5">Diguanylate cyclase</fullName>
    </submittedName>
</protein>
<evidence type="ECO:0000259" key="4">
    <source>
        <dbReference type="PROSITE" id="PS50887"/>
    </source>
</evidence>
<dbReference type="SUPFAM" id="SSF55073">
    <property type="entry name" value="Nucleotide cyclase"/>
    <property type="match status" value="1"/>
</dbReference>
<dbReference type="Gene3D" id="3.30.450.20">
    <property type="entry name" value="PAS domain"/>
    <property type="match status" value="1"/>
</dbReference>
<feature type="domain" description="GGDEF" evidence="4">
    <location>
        <begin position="552"/>
        <end position="684"/>
    </location>
</feature>
<evidence type="ECO:0000313" key="6">
    <source>
        <dbReference type="Proteomes" id="UP000228593"/>
    </source>
</evidence>
<dbReference type="PANTHER" id="PTHR44757">
    <property type="entry name" value="DIGUANYLATE CYCLASE DGCP"/>
    <property type="match status" value="1"/>
</dbReference>
<gene>
    <name evidence="5" type="ORF">CR103_18675</name>
</gene>
<dbReference type="SMART" id="SM00052">
    <property type="entry name" value="EAL"/>
    <property type="match status" value="1"/>
</dbReference>
<dbReference type="InterPro" id="IPR000160">
    <property type="entry name" value="GGDEF_dom"/>
</dbReference>
<comment type="caution">
    <text evidence="5">The sequence shown here is derived from an EMBL/GenBank/DDBJ whole genome shotgun (WGS) entry which is preliminary data.</text>
</comment>
<feature type="domain" description="EAL" evidence="3">
    <location>
        <begin position="691"/>
        <end position="950"/>
    </location>
</feature>
<keyword evidence="1" id="KW-1133">Transmembrane helix</keyword>
<dbReference type="Proteomes" id="UP000228593">
    <property type="component" value="Unassembled WGS sequence"/>
</dbReference>
<feature type="transmembrane region" description="Helical" evidence="1">
    <location>
        <begin position="311"/>
        <end position="332"/>
    </location>
</feature>
<dbReference type="InterPro" id="IPR035965">
    <property type="entry name" value="PAS-like_dom_sf"/>
</dbReference>
<sequence length="988" mass="108427">MSKYLGLYLDRVLHAFAAYGMPALIAVVTVIAFSTWQSFFPYSPAKPLALRVVEEPDQALTPAQAQQLLAGRPAIQRHETHRSEKPFWFQFGIGATENNGPIMAEFPSRHAIDTACWNAQTLVPLGNADRQRAVGDVGVIKAGFALTLEAAAFPRQVLCRANFVGPARLTAFEWPAAQLRIAAEEYHRNAGLLDGGLLVLAIFMLVTAVINRNSMYVIFATWLVVNLRVAGLSAGWDLQWLGMALPPAWIGYARPLTLAAYYVLTLTVFRTLLKDDIAKVGYAVFLRFFQWTCVPLLVMSIIIPYKTFLPIIWVAAGLNIGAFLFFLVRILLVTRSPVAIWYGASICITLFASMSEVIAAAFGFTSLIGSVNSVTAALSSSLLAALAIAEQMRQEHRQKVDAQAELEHTYEAMPIGLFTLDLDGNFLSKNPALLAMMGGPGRAPSTSWSGYFDEAAWQQLHTMVQTQSDSELEINGHTTPGTESGKRFLIRATLARGKIEGSLQDITEKSKAIEDLRFMADNDPLTKVCNRRGLEKFYDGALRELKEVKFARPLALAYLDLDRFKLINDLYGHGVGDEVLKQVCARMSGMLTAKHCIGRVGGDEFVIVMLGATMEQAAQTCRSIISSISEMPYLIGDKAFHVRVSVGLIEVASQSLLKDSLSSADWACREAKTSFNGGLVVYEKHAAAFIEREAELDLVERLASGSVVDCLFIEMQPIMSLKAPSESLNFEVLLRMRDHDGSVIPAGRIIGAAESSGQIGVIDRWVMTTTLAWMTANYDQLGRTQFVCMNLSGASLNDERFAEDAFDILEQNQHVAIRLCLEITESVALQDLENTRRFIDRVRSYGVKVALDDFGAGYTSFSYLKELPADVLKIDGNFIVNINAHPANVAIVEAIVSLAMNLGMKTIAEWAEDCATVQTLAEIGVDYVQGYAVARPGAPSLMLGVKSSASFIIDPELLAFVETLDKPISPRPQLVNVINFKKRDDHGA</sequence>
<feature type="transmembrane region" description="Helical" evidence="1">
    <location>
        <begin position="285"/>
        <end position="305"/>
    </location>
</feature>
<evidence type="ECO:0000256" key="1">
    <source>
        <dbReference type="SAM" id="Phobius"/>
    </source>
</evidence>
<dbReference type="Gene3D" id="3.20.20.450">
    <property type="entry name" value="EAL domain"/>
    <property type="match status" value="1"/>
</dbReference>
<dbReference type="InterPro" id="IPR035919">
    <property type="entry name" value="EAL_sf"/>
</dbReference>
<name>A0A2G8SWX3_9BURK</name>
<dbReference type="InterPro" id="IPR001633">
    <property type="entry name" value="EAL_dom"/>
</dbReference>
<keyword evidence="6" id="KW-1185">Reference proteome</keyword>
<dbReference type="SUPFAM" id="SSF55785">
    <property type="entry name" value="PYP-like sensor domain (PAS domain)"/>
    <property type="match status" value="1"/>
</dbReference>
<evidence type="ECO:0000313" key="5">
    <source>
        <dbReference type="EMBL" id="PIL38289.1"/>
    </source>
</evidence>
<dbReference type="InterPro" id="IPR043128">
    <property type="entry name" value="Rev_trsase/Diguanyl_cyclase"/>
</dbReference>
<dbReference type="AlphaFoldDB" id="A0A2G8SWX3"/>
<dbReference type="Pfam" id="PF00990">
    <property type="entry name" value="GGDEF"/>
    <property type="match status" value="1"/>
</dbReference>
<feature type="transmembrane region" description="Helical" evidence="1">
    <location>
        <begin position="339"/>
        <end position="364"/>
    </location>
</feature>
<dbReference type="PROSITE" id="PS50883">
    <property type="entry name" value="EAL"/>
    <property type="match status" value="1"/>
</dbReference>
<dbReference type="NCBIfam" id="TIGR00254">
    <property type="entry name" value="GGDEF"/>
    <property type="match status" value="1"/>
</dbReference>
<organism evidence="5 6">
    <name type="scientific">Massilia psychrophila</name>
    <dbReference type="NCBI Taxonomy" id="1603353"/>
    <lineage>
        <taxon>Bacteria</taxon>
        <taxon>Pseudomonadati</taxon>
        <taxon>Pseudomonadota</taxon>
        <taxon>Betaproteobacteria</taxon>
        <taxon>Burkholderiales</taxon>
        <taxon>Oxalobacteraceae</taxon>
        <taxon>Telluria group</taxon>
        <taxon>Massilia</taxon>
    </lineage>
</organism>
<proteinExistence type="predicted"/>
<feature type="transmembrane region" description="Helical" evidence="1">
    <location>
        <begin position="217"/>
        <end position="236"/>
    </location>
</feature>
<dbReference type="PROSITE" id="PS50112">
    <property type="entry name" value="PAS"/>
    <property type="match status" value="1"/>
</dbReference>
<dbReference type="InterPro" id="IPR052155">
    <property type="entry name" value="Biofilm_reg_signaling"/>
</dbReference>
<dbReference type="PROSITE" id="PS50887">
    <property type="entry name" value="GGDEF"/>
    <property type="match status" value="1"/>
</dbReference>
<dbReference type="InterPro" id="IPR000014">
    <property type="entry name" value="PAS"/>
</dbReference>
<dbReference type="SUPFAM" id="SSF141868">
    <property type="entry name" value="EAL domain-like"/>
    <property type="match status" value="1"/>
</dbReference>
<dbReference type="Pfam" id="PF00563">
    <property type="entry name" value="EAL"/>
    <property type="match status" value="1"/>
</dbReference>
<feature type="transmembrane region" description="Helical" evidence="1">
    <location>
        <begin position="256"/>
        <end position="273"/>
    </location>
</feature>
<dbReference type="RefSeq" id="WP_099917455.1">
    <property type="nucleotide sequence ID" value="NZ_BMHS01000015.1"/>
</dbReference>
<feature type="domain" description="PAS" evidence="2">
    <location>
        <begin position="402"/>
        <end position="438"/>
    </location>
</feature>
<dbReference type="InterPro" id="IPR029787">
    <property type="entry name" value="Nucleotide_cyclase"/>
</dbReference>
<feature type="transmembrane region" description="Helical" evidence="1">
    <location>
        <begin position="12"/>
        <end position="36"/>
    </location>
</feature>
<evidence type="ECO:0000259" key="3">
    <source>
        <dbReference type="PROSITE" id="PS50883"/>
    </source>
</evidence>
<evidence type="ECO:0000259" key="2">
    <source>
        <dbReference type="PROSITE" id="PS50112"/>
    </source>
</evidence>
<keyword evidence="1" id="KW-0472">Membrane</keyword>
<dbReference type="EMBL" id="PDOB01000040">
    <property type="protein sequence ID" value="PIL38289.1"/>
    <property type="molecule type" value="Genomic_DNA"/>
</dbReference>
<dbReference type="CDD" id="cd01948">
    <property type="entry name" value="EAL"/>
    <property type="match status" value="1"/>
</dbReference>
<feature type="transmembrane region" description="Helical" evidence="1">
    <location>
        <begin position="190"/>
        <end position="210"/>
    </location>
</feature>